<feature type="domain" description="Methylmalonyl-CoA mutase alpha/beta chain catalytic" evidence="7">
    <location>
        <begin position="9"/>
        <end position="508"/>
    </location>
</feature>
<keyword evidence="4" id="KW-0846">Cobalamin</keyword>
<dbReference type="OrthoDB" id="9762378at2"/>
<dbReference type="Pfam" id="PF01642">
    <property type="entry name" value="MM_CoA_mutase"/>
    <property type="match status" value="1"/>
</dbReference>
<dbReference type="GO" id="GO:0005737">
    <property type="term" value="C:cytoplasm"/>
    <property type="evidence" value="ECO:0007669"/>
    <property type="project" value="TreeGrafter"/>
</dbReference>
<keyword evidence="9" id="KW-1185">Reference proteome</keyword>
<keyword evidence="5" id="KW-0413">Isomerase</keyword>
<evidence type="ECO:0000256" key="3">
    <source>
        <dbReference type="ARBA" id="ARBA00012398"/>
    </source>
</evidence>
<dbReference type="GO" id="GO:0004494">
    <property type="term" value="F:methylmalonyl-CoA mutase activity"/>
    <property type="evidence" value="ECO:0007669"/>
    <property type="project" value="InterPro"/>
</dbReference>
<dbReference type="PANTHER" id="PTHR48101:SF4">
    <property type="entry name" value="METHYLMALONYL-COA MUTASE, MITOCHONDRIAL"/>
    <property type="match status" value="1"/>
</dbReference>
<reference evidence="8 9" key="1">
    <citation type="submission" date="2016-12" db="EMBL/GenBank/DDBJ databases">
        <title>Trade-off between light-utilization and light-protection in marine flavobacteria.</title>
        <authorList>
            <person name="Kumagai Y."/>
            <person name="Yoshizawa S."/>
            <person name="Kogure K."/>
            <person name="Iwasaki W."/>
        </authorList>
    </citation>
    <scope>NUCLEOTIDE SEQUENCE [LARGE SCALE GENOMIC DNA]</scope>
    <source>
        <strain evidence="8 9">KCTC 12100</strain>
    </source>
</reference>
<dbReference type="Gene3D" id="3.20.20.240">
    <property type="entry name" value="Methylmalonyl-CoA mutase"/>
    <property type="match status" value="1"/>
</dbReference>
<dbReference type="InterPro" id="IPR006099">
    <property type="entry name" value="MeMalonylCoA_mutase_a/b_cat"/>
</dbReference>
<comment type="caution">
    <text evidence="8">The sequence shown here is derived from an EMBL/GenBank/DDBJ whole genome shotgun (WGS) entry which is preliminary data.</text>
</comment>
<dbReference type="AlphaFoldDB" id="A0A2P6CB42"/>
<dbReference type="Proteomes" id="UP000247345">
    <property type="component" value="Unassembled WGS sequence"/>
</dbReference>
<dbReference type="PROSITE" id="PS00544">
    <property type="entry name" value="METMALONYL_COA_MUTASE"/>
    <property type="match status" value="1"/>
</dbReference>
<comment type="similarity">
    <text evidence="2">Belongs to the methylmalonyl-CoA mutase family.</text>
</comment>
<accession>A0A2P6CB42</accession>
<dbReference type="GO" id="GO:0031419">
    <property type="term" value="F:cobalamin binding"/>
    <property type="evidence" value="ECO:0007669"/>
    <property type="project" value="InterPro"/>
</dbReference>
<evidence type="ECO:0000256" key="1">
    <source>
        <dbReference type="ARBA" id="ARBA00001922"/>
    </source>
</evidence>
<gene>
    <name evidence="8" type="ORF">BTO14_02060</name>
</gene>
<evidence type="ECO:0000259" key="7">
    <source>
        <dbReference type="Pfam" id="PF01642"/>
    </source>
</evidence>
<dbReference type="InterPro" id="IPR006098">
    <property type="entry name" value="MMCoA_mutase_a_cat"/>
</dbReference>
<name>A0A2P6CB42_9FLAO</name>
<protein>
    <recommendedName>
        <fullName evidence="3">methylmalonyl-CoA mutase</fullName>
        <ecNumber evidence="3">5.4.99.2</ecNumber>
    </recommendedName>
</protein>
<dbReference type="EC" id="5.4.99.2" evidence="3"/>
<evidence type="ECO:0000256" key="6">
    <source>
        <dbReference type="ARBA" id="ARBA00023285"/>
    </source>
</evidence>
<evidence type="ECO:0000313" key="9">
    <source>
        <dbReference type="Proteomes" id="UP000247345"/>
    </source>
</evidence>
<evidence type="ECO:0000313" key="8">
    <source>
        <dbReference type="EMBL" id="PQJ72109.1"/>
    </source>
</evidence>
<organism evidence="8 9">
    <name type="scientific">Polaribacter butkevichii</name>
    <dbReference type="NCBI Taxonomy" id="218490"/>
    <lineage>
        <taxon>Bacteria</taxon>
        <taxon>Pseudomonadati</taxon>
        <taxon>Bacteroidota</taxon>
        <taxon>Flavobacteriia</taxon>
        <taxon>Flavobacteriales</taxon>
        <taxon>Flavobacteriaceae</taxon>
    </lineage>
</organism>
<dbReference type="InterPro" id="IPR058549">
    <property type="entry name" value="MeMalonylCoA_mutase_a/b_site"/>
</dbReference>
<dbReference type="NCBIfam" id="TIGR00641">
    <property type="entry name" value="acid_CoA_mut_N"/>
    <property type="match status" value="1"/>
</dbReference>
<dbReference type="PANTHER" id="PTHR48101">
    <property type="entry name" value="METHYLMALONYL-COA MUTASE, MITOCHONDRIAL-RELATED"/>
    <property type="match status" value="1"/>
</dbReference>
<dbReference type="EMBL" id="MSCK01000001">
    <property type="protein sequence ID" value="PQJ72109.1"/>
    <property type="molecule type" value="Genomic_DNA"/>
</dbReference>
<dbReference type="InterPro" id="IPR016176">
    <property type="entry name" value="Cbl-dep_enz_cat"/>
</dbReference>
<evidence type="ECO:0000256" key="5">
    <source>
        <dbReference type="ARBA" id="ARBA00023235"/>
    </source>
</evidence>
<proteinExistence type="inferred from homology"/>
<evidence type="ECO:0000256" key="2">
    <source>
        <dbReference type="ARBA" id="ARBA00008465"/>
    </source>
</evidence>
<dbReference type="SUPFAM" id="SSF51703">
    <property type="entry name" value="Cobalamin (vitamin B12)-dependent enzymes"/>
    <property type="match status" value="1"/>
</dbReference>
<sequence>MNRKEVQHIKLKNLKKATPISFPQEGFVAGIAPYLRGTYATMYINKPWEIKQYTGLSTVKESNTLYRKILDTGLKKLFVDLDLSTCTCNHSDTQRAPNDVDITSITIQSVEDMNMLFDKIPLDKVTVSITMNSTILPLLAFYIVTAEEQGISLDQLSGSLKSDILKELNTNAYTPTLSSKIFTDIFEYTSKKMPEFNSISISGYKIQEAGATAEIELAYTLSNGLEFLKKGIEAGIKIDSFATQLSFCWAIGMDHFTEIAKLRAARVLWAKMVKQFNPKNPESLALKTHSQTSCNSLTTQDPFNNVTRVTLQAMAAAFGGTQSLHTNTLDEGTAVSARIARNTQTYLQQETHITKTVDPWAGSYHLEKLTEDIANKTWELISELEHHGGISKAIKKGIPKLHIENAAAIKQVKIKNGEQVLVGVNKYQLKKEKTSTPLEIDNKTTSNIQLEKLHQLKTTRNNTEVKKSLIALTNAVKHGKENLLEATIKAARNRATLSEISDALQTVFK</sequence>
<keyword evidence="6" id="KW-0170">Cobalt</keyword>
<dbReference type="GO" id="GO:0019678">
    <property type="term" value="P:propionate metabolic process, methylmalonyl pathway"/>
    <property type="evidence" value="ECO:0007669"/>
    <property type="project" value="TreeGrafter"/>
</dbReference>
<evidence type="ECO:0000256" key="4">
    <source>
        <dbReference type="ARBA" id="ARBA00022628"/>
    </source>
</evidence>
<comment type="cofactor">
    <cofactor evidence="1">
        <name>adenosylcob(III)alamin</name>
        <dbReference type="ChEBI" id="CHEBI:18408"/>
    </cofactor>
</comment>